<evidence type="ECO:0000259" key="2">
    <source>
        <dbReference type="Pfam" id="PF01757"/>
    </source>
</evidence>
<keyword evidence="3" id="KW-0012">Acyltransferase</keyword>
<evidence type="ECO:0000313" key="4">
    <source>
        <dbReference type="Proteomes" id="UP000094067"/>
    </source>
</evidence>
<feature type="transmembrane region" description="Helical" evidence="1">
    <location>
        <begin position="12"/>
        <end position="30"/>
    </location>
</feature>
<feature type="transmembrane region" description="Helical" evidence="1">
    <location>
        <begin position="42"/>
        <end position="64"/>
    </location>
</feature>
<dbReference type="EMBL" id="MCGH01000002">
    <property type="protein sequence ID" value="ODM05637.1"/>
    <property type="molecule type" value="Genomic_DNA"/>
</dbReference>
<proteinExistence type="predicted"/>
<organism evidence="3 4">
    <name type="scientific">Eisenbergiella tayi</name>
    <dbReference type="NCBI Taxonomy" id="1432052"/>
    <lineage>
        <taxon>Bacteria</taxon>
        <taxon>Bacillati</taxon>
        <taxon>Bacillota</taxon>
        <taxon>Clostridia</taxon>
        <taxon>Lachnospirales</taxon>
        <taxon>Lachnospiraceae</taxon>
        <taxon>Eisenbergiella</taxon>
    </lineage>
</organism>
<dbReference type="Pfam" id="PF01757">
    <property type="entry name" value="Acyl_transf_3"/>
    <property type="match status" value="1"/>
</dbReference>
<feature type="transmembrane region" description="Helical" evidence="1">
    <location>
        <begin position="85"/>
        <end position="106"/>
    </location>
</feature>
<keyword evidence="1" id="KW-0812">Transmembrane</keyword>
<evidence type="ECO:0000313" key="3">
    <source>
        <dbReference type="EMBL" id="ODM05637.1"/>
    </source>
</evidence>
<comment type="caution">
    <text evidence="3">The sequence shown here is derived from an EMBL/GenBank/DDBJ whole genome shotgun (WGS) entry which is preliminary data.</text>
</comment>
<dbReference type="InterPro" id="IPR002656">
    <property type="entry name" value="Acyl_transf_3_dom"/>
</dbReference>
<feature type="domain" description="Acyltransferase 3" evidence="2">
    <location>
        <begin position="12"/>
        <end position="111"/>
    </location>
</feature>
<dbReference type="Proteomes" id="UP000094067">
    <property type="component" value="Unassembled WGS sequence"/>
</dbReference>
<dbReference type="GO" id="GO:0016747">
    <property type="term" value="F:acyltransferase activity, transferring groups other than amino-acyl groups"/>
    <property type="evidence" value="ECO:0007669"/>
    <property type="project" value="InterPro"/>
</dbReference>
<keyword evidence="3" id="KW-0808">Transferase</keyword>
<sequence length="150" mass="17328">MQVDESRRSSLLDILKGIGILFVITTHYKWSYPEDYLRYGFVFYIDMAVPVFMIISGYLTAVSIEKNHIRTLSEAWSAEVVIPKALRFLIPFSLAFLIEIPILVVVKKEGFIEIIETLVRGGGRARFLLRPNTNTTDFYSSNYLFYSEEI</sequence>
<evidence type="ECO:0000256" key="1">
    <source>
        <dbReference type="SAM" id="Phobius"/>
    </source>
</evidence>
<reference evidence="3 4" key="1">
    <citation type="submission" date="2016-07" db="EMBL/GenBank/DDBJ databases">
        <title>Characterization of isolates of Eisenbergiella tayi derived from blood cultures, using whole genome sequencing.</title>
        <authorList>
            <person name="Burdz T."/>
            <person name="Wiebe D."/>
            <person name="Huynh C."/>
            <person name="Bernard K."/>
        </authorList>
    </citation>
    <scope>NUCLEOTIDE SEQUENCE [LARGE SCALE GENOMIC DNA]</scope>
    <source>
        <strain evidence="3 4">NML 110608</strain>
    </source>
</reference>
<dbReference type="AlphaFoldDB" id="A0A1E3AAW9"/>
<keyword evidence="1" id="KW-0472">Membrane</keyword>
<dbReference type="RefSeq" id="WP_069151845.1">
    <property type="nucleotide sequence ID" value="NZ_MCGH01000002.1"/>
</dbReference>
<gene>
    <name evidence="3" type="ORF">BEI61_01526</name>
</gene>
<name>A0A1E3AAW9_9FIRM</name>
<protein>
    <submittedName>
        <fullName evidence="3">Acyltransferase family protein</fullName>
    </submittedName>
</protein>
<keyword evidence="1" id="KW-1133">Transmembrane helix</keyword>
<accession>A0A1E3AAW9</accession>